<keyword evidence="2" id="KW-1185">Reference proteome</keyword>
<dbReference type="RefSeq" id="WP_338447943.1">
    <property type="nucleotide sequence ID" value="NZ_CP137640.1"/>
</dbReference>
<reference evidence="1 2" key="1">
    <citation type="submission" date="2023-10" db="EMBL/GenBank/DDBJ databases">
        <title>Niallia locisalis sp.nov. isolated from a salt pond sample.</title>
        <authorList>
            <person name="Li X.-J."/>
            <person name="Dong L."/>
        </authorList>
    </citation>
    <scope>NUCLEOTIDE SEQUENCE [LARGE SCALE GENOMIC DNA]</scope>
    <source>
        <strain evidence="1 2">DSM 29761</strain>
    </source>
</reference>
<organism evidence="1 2">
    <name type="scientific">Niallia oryzisoli</name>
    <dbReference type="NCBI Taxonomy" id="1737571"/>
    <lineage>
        <taxon>Bacteria</taxon>
        <taxon>Bacillati</taxon>
        <taxon>Bacillota</taxon>
        <taxon>Bacilli</taxon>
        <taxon>Bacillales</taxon>
        <taxon>Bacillaceae</taxon>
        <taxon>Niallia</taxon>
    </lineage>
</organism>
<protein>
    <recommendedName>
        <fullName evidence="3">Group-specific protein</fullName>
    </recommendedName>
</protein>
<proteinExistence type="predicted"/>
<dbReference type="Proteomes" id="UP001357223">
    <property type="component" value="Chromosome"/>
</dbReference>
<sequence>MFDPTAFENMRIVMEGNFYDKDLNGEMVIVDRNDCINTAKLSRTYDLSFHLSRADPLVTCRFSLKANIENLTAELLPSIQSNKYAGCMVTIEFIFEQTFDGLKVNEIETILKQIWGEKRMITLTYSYKPLLPGQKGSYQAQISFDRMITEDQIDDLIVMTDYMLQTLERLEEVL</sequence>
<evidence type="ECO:0000313" key="2">
    <source>
        <dbReference type="Proteomes" id="UP001357223"/>
    </source>
</evidence>
<accession>A0ABZ2CD07</accession>
<evidence type="ECO:0000313" key="1">
    <source>
        <dbReference type="EMBL" id="WVX79009.1"/>
    </source>
</evidence>
<gene>
    <name evidence="1" type="ORF">R4Z09_17025</name>
</gene>
<name>A0ABZ2CD07_9BACI</name>
<evidence type="ECO:0008006" key="3">
    <source>
        <dbReference type="Google" id="ProtNLM"/>
    </source>
</evidence>
<dbReference type="EMBL" id="CP137640">
    <property type="protein sequence ID" value="WVX79009.1"/>
    <property type="molecule type" value="Genomic_DNA"/>
</dbReference>